<name>A0A382PK56_9ZZZZ</name>
<feature type="compositionally biased region" description="Basic residues" evidence="1">
    <location>
        <begin position="40"/>
        <end position="80"/>
    </location>
</feature>
<organism evidence="2">
    <name type="scientific">marine metagenome</name>
    <dbReference type="NCBI Taxonomy" id="408172"/>
    <lineage>
        <taxon>unclassified sequences</taxon>
        <taxon>metagenomes</taxon>
        <taxon>ecological metagenomes</taxon>
    </lineage>
</organism>
<feature type="compositionally biased region" description="Basic and acidic residues" evidence="1">
    <location>
        <begin position="119"/>
        <end position="135"/>
    </location>
</feature>
<feature type="non-terminal residue" evidence="2">
    <location>
        <position position="191"/>
    </location>
</feature>
<feature type="compositionally biased region" description="Basic and acidic residues" evidence="1">
    <location>
        <begin position="179"/>
        <end position="191"/>
    </location>
</feature>
<gene>
    <name evidence="2" type="ORF">METZ01_LOCUS325902</name>
</gene>
<evidence type="ECO:0000313" key="2">
    <source>
        <dbReference type="EMBL" id="SVC73048.1"/>
    </source>
</evidence>
<evidence type="ECO:0000256" key="1">
    <source>
        <dbReference type="SAM" id="MobiDB-lite"/>
    </source>
</evidence>
<sequence length="191" mass="21456">PAGRDGPRPCRRLRGGHRRHTTLPVDGRRGRSDGIGGQVRRLHRSRGLARSRLHVRRLAGRRGRPHWRSGGRRGPRRGGRRLPGPERRCPGRGRHDRAGRGHGRRQGHVRARQVAAEAGDDRGDRAEGPLARREGGAQSGLCRRDRSPLRGRDAERGRGSTLRPDRDRCCTPPHGGQCQRREDRPRRAGRL</sequence>
<feature type="compositionally biased region" description="Basic residues" evidence="1">
    <location>
        <begin position="9"/>
        <end position="21"/>
    </location>
</feature>
<protein>
    <submittedName>
        <fullName evidence="2">Uncharacterized protein</fullName>
    </submittedName>
</protein>
<dbReference type="AlphaFoldDB" id="A0A382PK56"/>
<feature type="region of interest" description="Disordered" evidence="1">
    <location>
        <begin position="1"/>
        <end position="191"/>
    </location>
</feature>
<feature type="compositionally biased region" description="Basic and acidic residues" evidence="1">
    <location>
        <begin position="142"/>
        <end position="169"/>
    </location>
</feature>
<feature type="compositionally biased region" description="Basic residues" evidence="1">
    <location>
        <begin position="90"/>
        <end position="111"/>
    </location>
</feature>
<dbReference type="EMBL" id="UINC01107572">
    <property type="protein sequence ID" value="SVC73048.1"/>
    <property type="molecule type" value="Genomic_DNA"/>
</dbReference>
<reference evidence="2" key="1">
    <citation type="submission" date="2018-05" db="EMBL/GenBank/DDBJ databases">
        <authorList>
            <person name="Lanie J.A."/>
            <person name="Ng W.-L."/>
            <person name="Kazmierczak K.M."/>
            <person name="Andrzejewski T.M."/>
            <person name="Davidsen T.M."/>
            <person name="Wayne K.J."/>
            <person name="Tettelin H."/>
            <person name="Glass J.I."/>
            <person name="Rusch D."/>
            <person name="Podicherti R."/>
            <person name="Tsui H.-C.T."/>
            <person name="Winkler M.E."/>
        </authorList>
    </citation>
    <scope>NUCLEOTIDE SEQUENCE</scope>
</reference>
<proteinExistence type="predicted"/>
<accession>A0A382PK56</accession>
<feature type="non-terminal residue" evidence="2">
    <location>
        <position position="1"/>
    </location>
</feature>